<keyword evidence="4" id="KW-1185">Reference proteome</keyword>
<evidence type="ECO:0000313" key="3">
    <source>
        <dbReference type="EMBL" id="OZG52493.1"/>
    </source>
</evidence>
<feature type="transmembrane region" description="Helical" evidence="2">
    <location>
        <begin position="172"/>
        <end position="196"/>
    </location>
</feature>
<keyword evidence="2" id="KW-0472">Membrane</keyword>
<feature type="compositionally biased region" description="Polar residues" evidence="1">
    <location>
        <begin position="1"/>
        <end position="27"/>
    </location>
</feature>
<proteinExistence type="predicted"/>
<evidence type="ECO:0000256" key="2">
    <source>
        <dbReference type="SAM" id="Phobius"/>
    </source>
</evidence>
<name>A0A261F0A6_9BIFI</name>
<accession>A0A261F0A6</accession>
<feature type="compositionally biased region" description="Low complexity" evidence="1">
    <location>
        <begin position="28"/>
        <end position="57"/>
    </location>
</feature>
<dbReference type="Proteomes" id="UP000216725">
    <property type="component" value="Unassembled WGS sequence"/>
</dbReference>
<evidence type="ECO:0000256" key="1">
    <source>
        <dbReference type="SAM" id="MobiDB-lite"/>
    </source>
</evidence>
<keyword evidence="2" id="KW-1133">Transmembrane helix</keyword>
<organism evidence="3 4">
    <name type="scientific">Pseudoscardovia radai</name>
    <dbReference type="NCBI Taxonomy" id="987066"/>
    <lineage>
        <taxon>Bacteria</taxon>
        <taxon>Bacillati</taxon>
        <taxon>Actinomycetota</taxon>
        <taxon>Actinomycetes</taxon>
        <taxon>Bifidobacteriales</taxon>
        <taxon>Bifidobacteriaceae</taxon>
        <taxon>Pseudoscardovia</taxon>
    </lineage>
</organism>
<comment type="caution">
    <text evidence="3">The sequence shown here is derived from an EMBL/GenBank/DDBJ whole genome shotgun (WGS) entry which is preliminary data.</text>
</comment>
<keyword evidence="2" id="KW-0812">Transmembrane</keyword>
<gene>
    <name evidence="3" type="ORF">PSRA_0225</name>
</gene>
<dbReference type="EMBL" id="MWWR01000003">
    <property type="protein sequence ID" value="OZG52493.1"/>
    <property type="molecule type" value="Genomic_DNA"/>
</dbReference>
<dbReference type="AlphaFoldDB" id="A0A261F0A6"/>
<feature type="transmembrane region" description="Helical" evidence="2">
    <location>
        <begin position="145"/>
        <end position="165"/>
    </location>
</feature>
<dbReference type="RefSeq" id="WP_245834820.1">
    <property type="nucleotide sequence ID" value="NZ_MWWR01000003.1"/>
</dbReference>
<feature type="transmembrane region" description="Helical" evidence="2">
    <location>
        <begin position="104"/>
        <end position="125"/>
    </location>
</feature>
<feature type="transmembrane region" description="Helical" evidence="2">
    <location>
        <begin position="216"/>
        <end position="239"/>
    </location>
</feature>
<feature type="transmembrane region" description="Helical" evidence="2">
    <location>
        <begin position="251"/>
        <end position="274"/>
    </location>
</feature>
<sequence>MAETTTTPVTAGSTDCSAGSAEGSASRTEGSAARAQATATTASSEVSASSEASGTSEPAPLHAAARSAGESATLRAENVMSDAELESRMSYADIKRRHTRPKSWLLFLVCLLAAIMVPYGIGRWLAFHRTAQITQVLAGIEPRGIALVSWGVTVFCFVFLLMAFMENMALRWTALFLVMLAGEQFIGGMCLLRARFWYSTYVVYGTEAGVANGANVGVLAAGVGLAVFALLYVLVLVLVDKRSPLNVLTKDWAALLTFLVIETIAYVAAVAWILPMFA</sequence>
<feature type="region of interest" description="Disordered" evidence="1">
    <location>
        <begin position="1"/>
        <end position="70"/>
    </location>
</feature>
<reference evidence="3 4" key="1">
    <citation type="journal article" date="2017" name="BMC Genomics">
        <title>Comparative genomic and phylogenomic analyses of the Bifidobacteriaceae family.</title>
        <authorList>
            <person name="Lugli G.A."/>
            <person name="Milani C."/>
            <person name="Turroni F."/>
            <person name="Duranti S."/>
            <person name="Mancabelli L."/>
            <person name="Mangifesta M."/>
            <person name="Ferrario C."/>
            <person name="Modesto M."/>
            <person name="Mattarelli P."/>
            <person name="Jiri K."/>
            <person name="van Sinderen D."/>
            <person name="Ventura M."/>
        </authorList>
    </citation>
    <scope>NUCLEOTIDE SEQUENCE [LARGE SCALE GENOMIC DNA]</scope>
    <source>
        <strain evidence="3 4">DSM 24742</strain>
    </source>
</reference>
<protein>
    <submittedName>
        <fullName evidence="3">Teichoic acid transporter</fullName>
    </submittedName>
</protein>
<evidence type="ECO:0000313" key="4">
    <source>
        <dbReference type="Proteomes" id="UP000216725"/>
    </source>
</evidence>